<evidence type="ECO:0000256" key="1">
    <source>
        <dbReference type="SAM" id="Phobius"/>
    </source>
</evidence>
<organism evidence="2 3">
    <name type="scientific">Caulobacter phage CcrSC</name>
    <dbReference type="NCBI Taxonomy" id="2283272"/>
    <lineage>
        <taxon>Viruses</taxon>
        <taxon>Duplodnaviria</taxon>
        <taxon>Heunggongvirae</taxon>
        <taxon>Uroviricota</taxon>
        <taxon>Caudoviricetes</taxon>
        <taxon>Jeanschmidtviridae</taxon>
        <taxon>Bertelyvirus</taxon>
        <taxon>Bertelyvirus SC</taxon>
    </lineage>
</organism>
<keyword evidence="1" id="KW-0472">Membrane</keyword>
<gene>
    <name evidence="2" type="ORF">CcrSC_gp274c</name>
</gene>
<reference evidence="2" key="1">
    <citation type="submission" date="2018-07" db="EMBL/GenBank/DDBJ databases">
        <authorList>
            <person name="Wilson K.M."/>
            <person name="Ely B."/>
        </authorList>
    </citation>
    <scope>NUCLEOTIDE SEQUENCE</scope>
</reference>
<sequence length="135" mass="15363">MQSVATMFCISWIVCNLMRVYFYVDSSSLIVYTWIDGVQGALAGLICFTRPTWWSRAVTLSLYAQMASHLVFWYLKAVLGVHVSSRGYVLVINVLYAAQLLSLTIAGGLVVASRWWRWHIHPAIKRLTSDHWAPI</sequence>
<name>A0A385EDV4_9CAUD</name>
<feature type="transmembrane region" description="Helical" evidence="1">
    <location>
        <begin position="7"/>
        <end position="24"/>
    </location>
</feature>
<keyword evidence="3" id="KW-1185">Reference proteome</keyword>
<feature type="transmembrane region" description="Helical" evidence="1">
    <location>
        <begin position="30"/>
        <end position="48"/>
    </location>
</feature>
<keyword evidence="1" id="KW-0812">Transmembrane</keyword>
<keyword evidence="1" id="KW-1133">Transmembrane helix</keyword>
<reference evidence="2" key="2">
    <citation type="submission" date="2021-07" db="EMBL/GenBank/DDBJ databases">
        <title>Giant CbK-like Caulobacter bacteriophages have genetically divergent genomes.</title>
        <authorList>
            <person name="Wilson K."/>
            <person name="Ely B."/>
        </authorList>
    </citation>
    <scope>NUCLEOTIDE SEQUENCE</scope>
</reference>
<feature type="transmembrane region" description="Helical" evidence="1">
    <location>
        <begin position="87"/>
        <end position="112"/>
    </location>
</feature>
<feature type="transmembrane region" description="Helical" evidence="1">
    <location>
        <begin position="57"/>
        <end position="75"/>
    </location>
</feature>
<dbReference type="EMBL" id="MH588547">
    <property type="protein sequence ID" value="AXQ69856.1"/>
    <property type="molecule type" value="Genomic_DNA"/>
</dbReference>
<evidence type="ECO:0000313" key="3">
    <source>
        <dbReference type="Proteomes" id="UP000259683"/>
    </source>
</evidence>
<protein>
    <submittedName>
        <fullName evidence="2">Uncharacterized protein</fullName>
    </submittedName>
</protein>
<dbReference type="Proteomes" id="UP000259683">
    <property type="component" value="Segment"/>
</dbReference>
<proteinExistence type="predicted"/>
<evidence type="ECO:0000313" key="2">
    <source>
        <dbReference type="EMBL" id="AXQ69856.1"/>
    </source>
</evidence>
<accession>A0A385EDV4</accession>